<evidence type="ECO:0000313" key="11">
    <source>
        <dbReference type="EMBL" id="MCD5309457.1"/>
    </source>
</evidence>
<dbReference type="SUPFAM" id="SSF56784">
    <property type="entry name" value="HAD-like"/>
    <property type="match status" value="1"/>
</dbReference>
<evidence type="ECO:0000256" key="3">
    <source>
        <dbReference type="ARBA" id="ARBA00005141"/>
    </source>
</evidence>
<dbReference type="InterPro" id="IPR036412">
    <property type="entry name" value="HAD-like_sf"/>
</dbReference>
<name>A0A9X1N6W1_9ACTN</name>
<comment type="similarity">
    <text evidence="5">Belongs to the CMP-NeuNAc synthase family.</text>
</comment>
<evidence type="ECO:0000256" key="2">
    <source>
        <dbReference type="ARBA" id="ARBA00001946"/>
    </source>
</evidence>
<dbReference type="PANTHER" id="PTHR21485:SF3">
    <property type="entry name" value="N-ACYLNEURAMINATE CYTIDYLYLTRANSFERASE"/>
    <property type="match status" value="1"/>
</dbReference>
<dbReference type="Gene3D" id="3.90.550.10">
    <property type="entry name" value="Spore Coat Polysaccharide Biosynthesis Protein SpsA, Chain A"/>
    <property type="match status" value="1"/>
</dbReference>
<dbReference type="SFLD" id="SFLDG01138">
    <property type="entry name" value="C1.6.2:_Deoxy-d-mannose-octulo"/>
    <property type="match status" value="1"/>
</dbReference>
<reference evidence="11" key="1">
    <citation type="submission" date="2021-11" db="EMBL/GenBank/DDBJ databases">
        <title>Streptomyces corallinus and Kineosporia corallina sp. nov., two new coral-derived marine actinobacteria.</title>
        <authorList>
            <person name="Buangrab K."/>
            <person name="Sutthacheep M."/>
            <person name="Yeemin T."/>
            <person name="Harunari E."/>
            <person name="Igarashi Y."/>
            <person name="Sripreechasak P."/>
            <person name="Kanchanasin P."/>
            <person name="Tanasupawat S."/>
            <person name="Phongsopitanun W."/>
        </authorList>
    </citation>
    <scope>NUCLEOTIDE SEQUENCE</scope>
    <source>
        <strain evidence="11">JCM 31032</strain>
    </source>
</reference>
<evidence type="ECO:0000256" key="9">
    <source>
        <dbReference type="ARBA" id="ARBA00022801"/>
    </source>
</evidence>
<dbReference type="InterPro" id="IPR029044">
    <property type="entry name" value="Nucleotide-diphossugar_trans"/>
</dbReference>
<dbReference type="SFLD" id="SFLDG01136">
    <property type="entry name" value="C1.6:_Phosphoserine_Phosphatas"/>
    <property type="match status" value="1"/>
</dbReference>
<comment type="pathway">
    <text evidence="3">Amino-sugar metabolism; N-acetylneuraminate metabolism.</text>
</comment>
<dbReference type="InterPro" id="IPR010023">
    <property type="entry name" value="KdsC_fam"/>
</dbReference>
<dbReference type="RefSeq" id="WP_231438382.1">
    <property type="nucleotide sequence ID" value="NZ_JAJOMB010000001.1"/>
</dbReference>
<keyword evidence="8" id="KW-0479">Metal-binding</keyword>
<dbReference type="CDD" id="cd02513">
    <property type="entry name" value="CMP-NeuAc_Synthase"/>
    <property type="match status" value="1"/>
</dbReference>
<evidence type="ECO:0000256" key="5">
    <source>
        <dbReference type="ARBA" id="ARBA00010726"/>
    </source>
</evidence>
<dbReference type="InterPro" id="IPR003329">
    <property type="entry name" value="Cytidylyl_trans"/>
</dbReference>
<dbReference type="PANTHER" id="PTHR21485">
    <property type="entry name" value="HAD SUPERFAMILY MEMBERS CMAS AND KDSC"/>
    <property type="match status" value="1"/>
</dbReference>
<evidence type="ECO:0000256" key="7">
    <source>
        <dbReference type="ARBA" id="ARBA00012491"/>
    </source>
</evidence>
<dbReference type="Pfam" id="PF02348">
    <property type="entry name" value="CTP_transf_3"/>
    <property type="match status" value="1"/>
</dbReference>
<dbReference type="GO" id="GO:0008781">
    <property type="term" value="F:N-acylneuraminate cytidylyltransferase activity"/>
    <property type="evidence" value="ECO:0007669"/>
    <property type="project" value="UniProtKB-EC"/>
</dbReference>
<dbReference type="EMBL" id="JAJOMB010000001">
    <property type="protein sequence ID" value="MCD5309457.1"/>
    <property type="molecule type" value="Genomic_DNA"/>
</dbReference>
<dbReference type="SFLD" id="SFLDS00003">
    <property type="entry name" value="Haloacid_Dehalogenase"/>
    <property type="match status" value="1"/>
</dbReference>
<keyword evidence="11" id="KW-0548">Nucleotidyltransferase</keyword>
<organism evidence="11 12">
    <name type="scientific">Kineosporia babensis</name>
    <dbReference type="NCBI Taxonomy" id="499548"/>
    <lineage>
        <taxon>Bacteria</taxon>
        <taxon>Bacillati</taxon>
        <taxon>Actinomycetota</taxon>
        <taxon>Actinomycetes</taxon>
        <taxon>Kineosporiales</taxon>
        <taxon>Kineosporiaceae</taxon>
        <taxon>Kineosporia</taxon>
    </lineage>
</organism>
<dbReference type="InterPro" id="IPR050793">
    <property type="entry name" value="CMP-NeuNAc_synthase"/>
</dbReference>
<comment type="similarity">
    <text evidence="4">Belongs to the KdsC family.</text>
</comment>
<dbReference type="Proteomes" id="UP001138997">
    <property type="component" value="Unassembled WGS sequence"/>
</dbReference>
<dbReference type="InterPro" id="IPR023214">
    <property type="entry name" value="HAD_sf"/>
</dbReference>
<protein>
    <recommendedName>
        <fullName evidence="7">N-acylneuraminate cytidylyltransferase</fullName>
        <ecNumber evidence="7">2.7.7.43</ecNumber>
    </recommendedName>
</protein>
<comment type="cofactor">
    <cofactor evidence="2">
        <name>Mg(2+)</name>
        <dbReference type="ChEBI" id="CHEBI:18420"/>
    </cofactor>
</comment>
<dbReference type="SUPFAM" id="SSF53448">
    <property type="entry name" value="Nucleotide-diphospho-sugar transferases"/>
    <property type="match status" value="1"/>
</dbReference>
<keyword evidence="11" id="KW-0808">Transferase</keyword>
<gene>
    <name evidence="11" type="ORF">LR394_00990</name>
</gene>
<evidence type="ECO:0000256" key="10">
    <source>
        <dbReference type="ARBA" id="ARBA00022842"/>
    </source>
</evidence>
<keyword evidence="12" id="KW-1185">Reference proteome</keyword>
<accession>A0A9X1N6W1</accession>
<comment type="caution">
    <text evidence="11">The sequence shown here is derived from an EMBL/GenBank/DDBJ whole genome shotgun (WGS) entry which is preliminary data.</text>
</comment>
<sequence length="408" mass="43769">MSDAPPAQTAQNRPRVVAVIPARGGSQGVKLKNLEPVGGRTLLMRAVTACRQSELIDEVYVSSDHAGIQEEARRAGAKVVVRPSAISGNTASSESAVLHAINEIQGDGPAPEVTVLVQCTSPFMNPADLDAAVGRVLAGEADCAFSAVENHGFLWKYGPDGLIGINHDPGFRPRRQDRDTEFRETGAFYAMRTDGLRRHGRRFFGTLVAQRVNEAHAMEIDTPDDLHIARLRAAVLEEQERIDGLPLIDVDALVMDFDGVHTDDSAVLTQEGLESVRVSREDGMGIKLARQAGLKMLILSTEVNPVVAARGAKLQIPVIHGQSDKAQALKEWLAAEGLDPARVAYVGNDVNDLGCLRMVGWPIAVANAHADVMALARLTLTKSGGHGAVREVCELVISAINEREADQA</sequence>
<evidence type="ECO:0000256" key="8">
    <source>
        <dbReference type="ARBA" id="ARBA00022723"/>
    </source>
</evidence>
<evidence type="ECO:0000256" key="1">
    <source>
        <dbReference type="ARBA" id="ARBA00001862"/>
    </source>
</evidence>
<keyword evidence="10" id="KW-0460">Magnesium</keyword>
<dbReference type="AlphaFoldDB" id="A0A9X1N6W1"/>
<dbReference type="EC" id="2.7.7.43" evidence="7"/>
<dbReference type="GO" id="GO:0016788">
    <property type="term" value="F:hydrolase activity, acting on ester bonds"/>
    <property type="evidence" value="ECO:0007669"/>
    <property type="project" value="InterPro"/>
</dbReference>
<keyword evidence="9" id="KW-0378">Hydrolase</keyword>
<dbReference type="GO" id="GO:0046872">
    <property type="term" value="F:metal ion binding"/>
    <property type="evidence" value="ECO:0007669"/>
    <property type="project" value="UniProtKB-KW"/>
</dbReference>
<proteinExistence type="inferred from homology"/>
<dbReference type="Gene3D" id="3.40.50.1000">
    <property type="entry name" value="HAD superfamily/HAD-like"/>
    <property type="match status" value="1"/>
</dbReference>
<comment type="catalytic activity">
    <reaction evidence="1">
        <text>an N-acylneuraminate + CTP = a CMP-N-acyl-beta-neuraminate + diphosphate</text>
        <dbReference type="Rhea" id="RHEA:11344"/>
        <dbReference type="ChEBI" id="CHEBI:33019"/>
        <dbReference type="ChEBI" id="CHEBI:37563"/>
        <dbReference type="ChEBI" id="CHEBI:60073"/>
        <dbReference type="ChEBI" id="CHEBI:68671"/>
        <dbReference type="EC" id="2.7.7.43"/>
    </reaction>
</comment>
<comment type="subunit">
    <text evidence="6">Homotetramer.</text>
</comment>
<evidence type="ECO:0000313" key="12">
    <source>
        <dbReference type="Proteomes" id="UP001138997"/>
    </source>
</evidence>
<evidence type="ECO:0000256" key="4">
    <source>
        <dbReference type="ARBA" id="ARBA00005893"/>
    </source>
</evidence>
<dbReference type="Pfam" id="PF08282">
    <property type="entry name" value="Hydrolase_3"/>
    <property type="match status" value="1"/>
</dbReference>
<evidence type="ECO:0000256" key="6">
    <source>
        <dbReference type="ARBA" id="ARBA00011881"/>
    </source>
</evidence>